<dbReference type="AlphaFoldDB" id="Q0B6Z6"/>
<dbReference type="GO" id="GO:0006351">
    <property type="term" value="P:DNA-templated transcription"/>
    <property type="evidence" value="ECO:0007669"/>
    <property type="project" value="TreeGrafter"/>
</dbReference>
<dbReference type="KEGG" id="bam:Bamb_4527"/>
<evidence type="ECO:0000313" key="6">
    <source>
        <dbReference type="EMBL" id="ABI90077.1"/>
    </source>
</evidence>
<evidence type="ECO:0000256" key="3">
    <source>
        <dbReference type="ARBA" id="ARBA00023125"/>
    </source>
</evidence>
<dbReference type="InterPro" id="IPR036390">
    <property type="entry name" value="WH_DNA-bd_sf"/>
</dbReference>
<dbReference type="InterPro" id="IPR005119">
    <property type="entry name" value="LysR_subst-bd"/>
</dbReference>
<accession>Q0B6Z6</accession>
<dbReference type="GO" id="GO:0003700">
    <property type="term" value="F:DNA-binding transcription factor activity"/>
    <property type="evidence" value="ECO:0007669"/>
    <property type="project" value="InterPro"/>
</dbReference>
<evidence type="ECO:0000256" key="4">
    <source>
        <dbReference type="ARBA" id="ARBA00023163"/>
    </source>
</evidence>
<dbReference type="CDD" id="cd08474">
    <property type="entry name" value="PBP2_CrgA_like_5"/>
    <property type="match status" value="1"/>
</dbReference>
<keyword evidence="2" id="KW-0805">Transcription regulation</keyword>
<comment type="similarity">
    <text evidence="1">Belongs to the LysR transcriptional regulatory family.</text>
</comment>
<dbReference type="Pfam" id="PF00126">
    <property type="entry name" value="HTH_1"/>
    <property type="match status" value="1"/>
</dbReference>
<dbReference type="PRINTS" id="PR00039">
    <property type="entry name" value="HTHLYSR"/>
</dbReference>
<reference evidence="6" key="1">
    <citation type="submission" date="2006-08" db="EMBL/GenBank/DDBJ databases">
        <title>Complete sequence of Chromosome 2 of Burkholderia cepacia AMMD.</title>
        <authorList>
            <consortium name="US DOE Joint Genome Institute"/>
            <person name="Copeland A."/>
            <person name="Lucas S."/>
            <person name="Lapidus A."/>
            <person name="Barry K."/>
            <person name="Detter J.C."/>
            <person name="Glavina del Rio T."/>
            <person name="Hammon N."/>
            <person name="Israni S."/>
            <person name="Pitluck S."/>
            <person name="Bruce D."/>
            <person name="Chain P."/>
            <person name="Malfatti S."/>
            <person name="Shin M."/>
            <person name="Vergez L."/>
            <person name="Schmutz J."/>
            <person name="Larimer F."/>
            <person name="Land M."/>
            <person name="Hauser L."/>
            <person name="Kyrpides N."/>
            <person name="Kim E."/>
            <person name="Parke J."/>
            <person name="Coenye T."/>
            <person name="Konstantinidis K."/>
            <person name="Ramette A."/>
            <person name="Tiedje J."/>
            <person name="Richardson P."/>
        </authorList>
    </citation>
    <scope>NUCLEOTIDE SEQUENCE</scope>
    <source>
        <strain evidence="6">AMMD</strain>
    </source>
</reference>
<dbReference type="InterPro" id="IPR000847">
    <property type="entry name" value="LysR_HTH_N"/>
</dbReference>
<dbReference type="EMBL" id="CP000441">
    <property type="protein sequence ID" value="ABI90077.1"/>
    <property type="molecule type" value="Genomic_DNA"/>
</dbReference>
<evidence type="ECO:0000313" key="7">
    <source>
        <dbReference type="Proteomes" id="UP000000662"/>
    </source>
</evidence>
<dbReference type="Proteomes" id="UP000000662">
    <property type="component" value="Chromosome 2"/>
</dbReference>
<keyword evidence="7" id="KW-1185">Reference proteome</keyword>
<evidence type="ECO:0000256" key="2">
    <source>
        <dbReference type="ARBA" id="ARBA00023015"/>
    </source>
</evidence>
<dbReference type="SUPFAM" id="SSF46785">
    <property type="entry name" value="Winged helix' DNA-binding domain"/>
    <property type="match status" value="1"/>
</dbReference>
<dbReference type="InterPro" id="IPR058163">
    <property type="entry name" value="LysR-type_TF_proteobact-type"/>
</dbReference>
<dbReference type="SUPFAM" id="SSF53850">
    <property type="entry name" value="Periplasmic binding protein-like II"/>
    <property type="match status" value="1"/>
</dbReference>
<dbReference type="Pfam" id="PF03466">
    <property type="entry name" value="LysR_substrate"/>
    <property type="match status" value="1"/>
</dbReference>
<gene>
    <name evidence="6" type="ordered locus">Bamb_4527</name>
</gene>
<dbReference type="InterPro" id="IPR036388">
    <property type="entry name" value="WH-like_DNA-bd_sf"/>
</dbReference>
<dbReference type="FunFam" id="1.10.10.10:FF:000001">
    <property type="entry name" value="LysR family transcriptional regulator"/>
    <property type="match status" value="1"/>
</dbReference>
<dbReference type="Gene3D" id="1.10.10.10">
    <property type="entry name" value="Winged helix-like DNA-binding domain superfamily/Winged helix DNA-binding domain"/>
    <property type="match status" value="1"/>
</dbReference>
<organism evidence="6 7">
    <name type="scientific">Burkholderia ambifaria (strain ATCC BAA-244 / DSM 16087 / CCUG 44356 / LMG 19182 / AMMD)</name>
    <name type="common">Burkholderia cepacia (strain AMMD)</name>
    <dbReference type="NCBI Taxonomy" id="339670"/>
    <lineage>
        <taxon>Bacteria</taxon>
        <taxon>Pseudomonadati</taxon>
        <taxon>Pseudomonadota</taxon>
        <taxon>Betaproteobacteria</taxon>
        <taxon>Burkholderiales</taxon>
        <taxon>Burkholderiaceae</taxon>
        <taxon>Burkholderia</taxon>
        <taxon>Burkholderia cepacia complex</taxon>
    </lineage>
</organism>
<name>Q0B6Z6_BURCM</name>
<keyword evidence="3" id="KW-0238">DNA-binding</keyword>
<dbReference type="PANTHER" id="PTHR30537:SF1">
    <property type="entry name" value="HTH-TYPE TRANSCRIPTIONAL REGULATOR PGRR"/>
    <property type="match status" value="1"/>
</dbReference>
<dbReference type="FunFam" id="3.40.190.290:FF:000012">
    <property type="entry name" value="Transcriptional regulator, LysR family"/>
    <property type="match status" value="1"/>
</dbReference>
<sequence>MVGCAGIDHPTSSMPRDNFADLLAFIAVARERSFTRAAARLGVSQSALSHTIRALETRLGVRLLTRTTRSVAPTEAGERLLQNLAPRFDEIEDELSALAELRDKPAGTVRINATDYVIRTLLWPRLSPILRDYRDLKVEFVTDYGLSDIVAQRFDIGVRLGDQVAKDMIAVRISPDLKMAIVGAPAYFAEREPPATPQDLVAHDCINLRLPTHGALYAWELARGDDTLQVRVDGQVTFNGTYEMLDAALAGYGLAYVPAELAAPHVEAGRLVSVLDDWCPTFPGHHLYYASRRQSSRAFALIVDALRHPGHS</sequence>
<evidence type="ECO:0000259" key="5">
    <source>
        <dbReference type="PROSITE" id="PS50931"/>
    </source>
</evidence>
<keyword evidence="4" id="KW-0804">Transcription</keyword>
<dbReference type="eggNOG" id="COG0583">
    <property type="taxonomic scope" value="Bacteria"/>
</dbReference>
<dbReference type="PANTHER" id="PTHR30537">
    <property type="entry name" value="HTH-TYPE TRANSCRIPTIONAL REGULATOR"/>
    <property type="match status" value="1"/>
</dbReference>
<protein>
    <submittedName>
        <fullName evidence="6">Transcriptional regulator, LysR family</fullName>
    </submittedName>
</protein>
<dbReference type="PROSITE" id="PS50931">
    <property type="entry name" value="HTH_LYSR"/>
    <property type="match status" value="1"/>
</dbReference>
<evidence type="ECO:0000256" key="1">
    <source>
        <dbReference type="ARBA" id="ARBA00009437"/>
    </source>
</evidence>
<dbReference type="Gene3D" id="3.40.190.290">
    <property type="match status" value="1"/>
</dbReference>
<feature type="domain" description="HTH lysR-type" evidence="5">
    <location>
        <begin position="17"/>
        <end position="74"/>
    </location>
</feature>
<proteinExistence type="inferred from homology"/>
<dbReference type="GO" id="GO:0043565">
    <property type="term" value="F:sequence-specific DNA binding"/>
    <property type="evidence" value="ECO:0007669"/>
    <property type="project" value="TreeGrafter"/>
</dbReference>